<sequence length="100" mass="10680">MNTTAKRTLGVLGATAVGAVAGILFAPAKGKDTRAKLRTQAKNAQSKTKDTMNQLSEKAKSKYNTISNQISEKVKANKDQILSSAKSVTKEVETELDALK</sequence>
<dbReference type="InterPro" id="IPR052928">
    <property type="entry name" value="Desiccation-related_membrane"/>
</dbReference>
<feature type="region of interest" description="Disordered" evidence="1">
    <location>
        <begin position="32"/>
        <end position="54"/>
    </location>
</feature>
<evidence type="ECO:0000313" key="2">
    <source>
        <dbReference type="EMBL" id="OEL11944.1"/>
    </source>
</evidence>
<dbReference type="InterPro" id="IPR024623">
    <property type="entry name" value="YtxH"/>
</dbReference>
<gene>
    <name evidence="2" type="ORF">BHF72_1595</name>
</gene>
<dbReference type="Proteomes" id="UP000095601">
    <property type="component" value="Unassembled WGS sequence"/>
</dbReference>
<dbReference type="PANTHER" id="PTHR35792:SF2">
    <property type="entry name" value="GENERAL STRESS PROTEIN"/>
    <property type="match status" value="1"/>
</dbReference>
<evidence type="ECO:0000313" key="3">
    <source>
        <dbReference type="Proteomes" id="UP000095601"/>
    </source>
</evidence>
<name>A0A1E5UGB6_9FLAO</name>
<reference evidence="2 3" key="1">
    <citation type="submission" date="2016-09" db="EMBL/GenBank/DDBJ databases">
        <authorList>
            <person name="Capua I."/>
            <person name="De Benedictis P."/>
            <person name="Joannis T."/>
            <person name="Lombin L.H."/>
            <person name="Cattoli G."/>
        </authorList>
    </citation>
    <scope>NUCLEOTIDE SEQUENCE [LARGE SCALE GENOMIC DNA]</scope>
    <source>
        <strain evidence="2 3">NRS-1</strain>
    </source>
</reference>
<organism evidence="2 3">
    <name type="scientific">Cloacibacterium normanense</name>
    <dbReference type="NCBI Taxonomy" id="237258"/>
    <lineage>
        <taxon>Bacteria</taxon>
        <taxon>Pseudomonadati</taxon>
        <taxon>Bacteroidota</taxon>
        <taxon>Flavobacteriia</taxon>
        <taxon>Flavobacteriales</taxon>
        <taxon>Weeksellaceae</taxon>
    </lineage>
</organism>
<dbReference type="Pfam" id="PF12732">
    <property type="entry name" value="YtxH"/>
    <property type="match status" value="1"/>
</dbReference>
<accession>A0A1E5UGB6</accession>
<proteinExistence type="predicted"/>
<comment type="caution">
    <text evidence="2">The sequence shown here is derived from an EMBL/GenBank/DDBJ whole genome shotgun (WGS) entry which is preliminary data.</text>
</comment>
<keyword evidence="3" id="KW-1185">Reference proteome</keyword>
<dbReference type="EMBL" id="MKGI01000013">
    <property type="protein sequence ID" value="OEL11944.1"/>
    <property type="molecule type" value="Genomic_DNA"/>
</dbReference>
<evidence type="ECO:0000256" key="1">
    <source>
        <dbReference type="SAM" id="MobiDB-lite"/>
    </source>
</evidence>
<protein>
    <submittedName>
        <fullName evidence="2">YtxH-like family protein</fullName>
    </submittedName>
</protein>
<dbReference type="KEGG" id="cnr:EB819_00665"/>
<feature type="compositionally biased region" description="Polar residues" evidence="1">
    <location>
        <begin position="40"/>
        <end position="54"/>
    </location>
</feature>
<dbReference type="RefSeq" id="WP_069797249.1">
    <property type="nucleotide sequence ID" value="NZ_CP034157.1"/>
</dbReference>
<dbReference type="AlphaFoldDB" id="A0A1E5UGB6"/>
<dbReference type="STRING" id="237258.SAMN04489756_12320"/>
<dbReference type="PANTHER" id="PTHR35792">
    <property type="entry name" value="GENERAL STRESS PROTEIN"/>
    <property type="match status" value="1"/>
</dbReference>
<dbReference type="OrthoDB" id="598035at2"/>